<name>A0ABT0HTG8_9BACT</name>
<sequence>MTIIFQYLFTQTNNGFICRVPLRILEGPVLGKGTSPTTAEAGEVDLQDWVGKSLHVTIQSGIHIILGVAG</sequence>
<protein>
    <submittedName>
        <fullName evidence="1">Uncharacterized protein</fullName>
    </submittedName>
</protein>
<evidence type="ECO:0000313" key="1">
    <source>
        <dbReference type="EMBL" id="MCK8495498.1"/>
    </source>
</evidence>
<comment type="caution">
    <text evidence="1">The sequence shown here is derived from an EMBL/GenBank/DDBJ whole genome shotgun (WGS) entry which is preliminary data.</text>
</comment>
<evidence type="ECO:0000313" key="2">
    <source>
        <dbReference type="Proteomes" id="UP001202180"/>
    </source>
</evidence>
<reference evidence="1 2" key="1">
    <citation type="submission" date="2022-04" db="EMBL/GenBank/DDBJ databases">
        <title>Spirosoma sp. strain RP8 genome sequencing and assembly.</title>
        <authorList>
            <person name="Jung Y."/>
        </authorList>
    </citation>
    <scope>NUCLEOTIDE SEQUENCE [LARGE SCALE GENOMIC DNA]</scope>
    <source>
        <strain evidence="1 2">RP8</strain>
    </source>
</reference>
<organism evidence="1 2">
    <name type="scientific">Spirosoma liriopis</name>
    <dbReference type="NCBI Taxonomy" id="2937440"/>
    <lineage>
        <taxon>Bacteria</taxon>
        <taxon>Pseudomonadati</taxon>
        <taxon>Bacteroidota</taxon>
        <taxon>Cytophagia</taxon>
        <taxon>Cytophagales</taxon>
        <taxon>Cytophagaceae</taxon>
        <taxon>Spirosoma</taxon>
    </lineage>
</organism>
<dbReference type="EMBL" id="JALPRF010000009">
    <property type="protein sequence ID" value="MCK8495498.1"/>
    <property type="molecule type" value="Genomic_DNA"/>
</dbReference>
<dbReference type="RefSeq" id="WP_232563677.1">
    <property type="nucleotide sequence ID" value="NZ_JALPRF010000009.1"/>
</dbReference>
<keyword evidence="2" id="KW-1185">Reference proteome</keyword>
<gene>
    <name evidence="1" type="ORF">M0L20_26775</name>
</gene>
<accession>A0ABT0HTG8</accession>
<dbReference type="Proteomes" id="UP001202180">
    <property type="component" value="Unassembled WGS sequence"/>
</dbReference>
<proteinExistence type="predicted"/>